<reference evidence="1 2" key="1">
    <citation type="submission" date="2016-03" db="EMBL/GenBank/DDBJ databases">
        <title>EvidentialGene: Evidence-directed Construction of Genes on Genomes.</title>
        <authorList>
            <person name="Gilbert D.G."/>
            <person name="Choi J.-H."/>
            <person name="Mockaitis K."/>
            <person name="Colbourne J."/>
            <person name="Pfrender M."/>
        </authorList>
    </citation>
    <scope>NUCLEOTIDE SEQUENCE [LARGE SCALE GENOMIC DNA]</scope>
    <source>
        <strain evidence="1 2">Xinb3</strain>
        <tissue evidence="1">Complete organism</tissue>
    </source>
</reference>
<organism evidence="1 2">
    <name type="scientific">Daphnia magna</name>
    <dbReference type="NCBI Taxonomy" id="35525"/>
    <lineage>
        <taxon>Eukaryota</taxon>
        <taxon>Metazoa</taxon>
        <taxon>Ecdysozoa</taxon>
        <taxon>Arthropoda</taxon>
        <taxon>Crustacea</taxon>
        <taxon>Branchiopoda</taxon>
        <taxon>Diplostraca</taxon>
        <taxon>Cladocera</taxon>
        <taxon>Anomopoda</taxon>
        <taxon>Daphniidae</taxon>
        <taxon>Daphnia</taxon>
    </lineage>
</organism>
<proteinExistence type="predicted"/>
<name>A0A164Y7X9_9CRUS</name>
<dbReference type="Proteomes" id="UP000076858">
    <property type="component" value="Unassembled WGS sequence"/>
</dbReference>
<accession>A0A164Y7X9</accession>
<gene>
    <name evidence="1" type="ORF">APZ42_019509</name>
</gene>
<dbReference type="EMBL" id="LRGB01000930">
    <property type="protein sequence ID" value="KZS14971.1"/>
    <property type="molecule type" value="Genomic_DNA"/>
</dbReference>
<evidence type="ECO:0000313" key="1">
    <source>
        <dbReference type="EMBL" id="KZS14971.1"/>
    </source>
</evidence>
<evidence type="ECO:0000313" key="2">
    <source>
        <dbReference type="Proteomes" id="UP000076858"/>
    </source>
</evidence>
<sequence length="24" mass="2770">MWILNSICYTRLHFQSCGGSLRLA</sequence>
<comment type="caution">
    <text evidence="1">The sequence shown here is derived from an EMBL/GenBank/DDBJ whole genome shotgun (WGS) entry which is preliminary data.</text>
</comment>
<dbReference type="AlphaFoldDB" id="A0A164Y7X9"/>
<keyword evidence="2" id="KW-1185">Reference proteome</keyword>
<protein>
    <submittedName>
        <fullName evidence="1">Uncharacterized protein</fullName>
    </submittedName>
</protein>